<accession>Q70KK2</accession>
<dbReference type="AlphaFoldDB" id="Q70KK2"/>
<organism evidence="1">
    <name type="scientific">Bacillus amyloliquefaciens</name>
    <name type="common">Bacillus velezensis</name>
    <dbReference type="NCBI Taxonomy" id="1390"/>
    <lineage>
        <taxon>Bacteria</taxon>
        <taxon>Bacillati</taxon>
        <taxon>Bacillota</taxon>
        <taxon>Bacilli</taxon>
        <taxon>Bacillales</taxon>
        <taxon>Bacillaceae</taxon>
        <taxon>Bacillus</taxon>
        <taxon>Bacillus amyloliquefaciens group</taxon>
    </lineage>
</organism>
<proteinExistence type="predicted"/>
<dbReference type="EMBL" id="AJ575642">
    <property type="protein sequence ID" value="CAE02625.1"/>
    <property type="molecule type" value="Genomic_DNA"/>
</dbReference>
<protein>
    <submittedName>
        <fullName evidence="1">NucA</fullName>
    </submittedName>
</protein>
<name>Q70KK2_BACAM</name>
<gene>
    <name evidence="1" type="primary">nuc</name>
</gene>
<sequence>MILLKTLKALLLVLIIIAGAVAALIKGDLFSDNEQTVQKSDYDKVILFPSDRYPETAKHIKDAIKEGHSSICTIDRDGVHKRREQSLKHVPVKTGYDRDEWPMAVCKQGGNNASVEYISPADNRGAGSWVGHQLTNDPDGTRVLFKIK</sequence>
<reference evidence="1" key="1">
    <citation type="journal article" date="2004" name="J. Bacteriol.">
        <title>Structural and functional characterization of gene clusters directing nonribosomal synthesis of bioactive cyclic lipopeptides in Bacillus amyloliquefaciens strain FZB42.</title>
        <authorList>
            <person name="Koumoutsi A."/>
            <person name="Chen X.H."/>
            <person name="Henne A."/>
            <person name="Liesegang H."/>
            <person name="Hitzeroth G."/>
            <person name="Franke P."/>
            <person name="Vater J."/>
            <person name="Borriss R."/>
        </authorList>
    </citation>
    <scope>NUCLEOTIDE SEQUENCE</scope>
    <source>
        <strain evidence="1">FZB42</strain>
    </source>
</reference>
<evidence type="ECO:0000313" key="1">
    <source>
        <dbReference type="EMBL" id="CAE02625.1"/>
    </source>
</evidence>